<keyword evidence="2" id="KW-0808">Transferase</keyword>
<accession>A0A0D8FUY8</accession>
<reference evidence="2 3" key="1">
    <citation type="submission" date="2015-01" db="EMBL/GenBank/DDBJ databases">
        <title>Draft genome of the acidophilic iron oxidizer Ferrimicrobium acidiphilum strain T23.</title>
        <authorList>
            <person name="Poehlein A."/>
            <person name="Eisen S."/>
            <person name="Schloemann M."/>
            <person name="Johnson B.D."/>
            <person name="Daniel R."/>
            <person name="Muehling M."/>
        </authorList>
    </citation>
    <scope>NUCLEOTIDE SEQUENCE [LARGE SCALE GENOMIC DNA]</scope>
    <source>
        <strain evidence="2 3">T23</strain>
    </source>
</reference>
<protein>
    <submittedName>
        <fullName evidence="2">Ubiquinone biosynthesis O-methyltransferase</fullName>
        <ecNumber evidence="2">2.1.1.222</ecNumber>
        <ecNumber evidence="2">2.1.1.64</ecNumber>
    </submittedName>
</protein>
<dbReference type="InterPro" id="IPR013217">
    <property type="entry name" value="Methyltransf_12"/>
</dbReference>
<dbReference type="Proteomes" id="UP000032336">
    <property type="component" value="Unassembled WGS sequence"/>
</dbReference>
<comment type="caution">
    <text evidence="2">The sequence shown here is derived from an EMBL/GenBank/DDBJ whole genome shotgun (WGS) entry which is preliminary data.</text>
</comment>
<evidence type="ECO:0000313" key="3">
    <source>
        <dbReference type="Proteomes" id="UP000032336"/>
    </source>
</evidence>
<dbReference type="SUPFAM" id="SSF53335">
    <property type="entry name" value="S-adenosyl-L-methionine-dependent methyltransferases"/>
    <property type="match status" value="1"/>
</dbReference>
<dbReference type="InterPro" id="IPR029063">
    <property type="entry name" value="SAM-dependent_MTases_sf"/>
</dbReference>
<dbReference type="GeneID" id="78372290"/>
<dbReference type="Pfam" id="PF08242">
    <property type="entry name" value="Methyltransf_12"/>
    <property type="match status" value="1"/>
</dbReference>
<dbReference type="EC" id="2.1.1.64" evidence="2"/>
<dbReference type="PATRIC" id="fig|1121877.4.peg.1125"/>
<dbReference type="OrthoDB" id="8385759at2"/>
<dbReference type="GO" id="GO:0032259">
    <property type="term" value="P:methylation"/>
    <property type="evidence" value="ECO:0007669"/>
    <property type="project" value="UniProtKB-KW"/>
</dbReference>
<dbReference type="GO" id="GO:0061542">
    <property type="term" value="F:3-demethylubiquinol 3-O-methyltransferase activity"/>
    <property type="evidence" value="ECO:0007669"/>
    <property type="project" value="UniProtKB-EC"/>
</dbReference>
<dbReference type="CDD" id="cd02440">
    <property type="entry name" value="AdoMet_MTases"/>
    <property type="match status" value="1"/>
</dbReference>
<dbReference type="AlphaFoldDB" id="A0A0D8FUY8"/>
<gene>
    <name evidence="2" type="primary">ubiG2</name>
    <name evidence="2" type="ORF">FEAC_10380</name>
</gene>
<dbReference type="EC" id="2.1.1.222" evidence="2"/>
<evidence type="ECO:0000259" key="1">
    <source>
        <dbReference type="Pfam" id="PF08242"/>
    </source>
</evidence>
<dbReference type="eggNOG" id="COG2227">
    <property type="taxonomic scope" value="Bacteria"/>
</dbReference>
<sequence length="269" mass="30257">MNRDQLFAANRNWWDERGPLHATSPFYGIDRLIAGATSLDDFELAEFDIGSARSFVHLQCHIGTDTISWARRGLEATGLDFSVASLEQAKNIGNRCGIEIRWVASDLYEAPETLAKTYDIVYTGKGALNWLDDIERWAWVVAKLLNSGGRLYLVEFHPISWILGDEEWAIKNDYFTTGDPYIEHDPEGSYAVPEATTSANTTAEWQHTLADIVSAIAGAGLTIRWLHEFPFTEFQQSPVLRKSADGRVYELPPEMPRLPLMFSLCATKP</sequence>
<keyword evidence="3" id="KW-1185">Reference proteome</keyword>
<keyword evidence="2" id="KW-0830">Ubiquinone</keyword>
<dbReference type="RefSeq" id="WP_035388901.1">
    <property type="nucleotide sequence ID" value="NZ_JQKF01000007.1"/>
</dbReference>
<keyword evidence="2" id="KW-0489">Methyltransferase</keyword>
<dbReference type="EMBL" id="JXUW01000007">
    <property type="protein sequence ID" value="KJE77108.1"/>
    <property type="molecule type" value="Genomic_DNA"/>
</dbReference>
<feature type="domain" description="Methyltransferase type 12" evidence="1">
    <location>
        <begin position="57"/>
        <end position="151"/>
    </location>
</feature>
<organism evidence="2 3">
    <name type="scientific">Ferrimicrobium acidiphilum DSM 19497</name>
    <dbReference type="NCBI Taxonomy" id="1121877"/>
    <lineage>
        <taxon>Bacteria</taxon>
        <taxon>Bacillati</taxon>
        <taxon>Actinomycetota</taxon>
        <taxon>Acidimicrobiia</taxon>
        <taxon>Acidimicrobiales</taxon>
        <taxon>Acidimicrobiaceae</taxon>
        <taxon>Ferrimicrobium</taxon>
    </lineage>
</organism>
<name>A0A0D8FUY8_9ACTN</name>
<evidence type="ECO:0000313" key="2">
    <source>
        <dbReference type="EMBL" id="KJE77108.1"/>
    </source>
</evidence>
<dbReference type="Gene3D" id="3.40.50.150">
    <property type="entry name" value="Vaccinia Virus protein VP39"/>
    <property type="match status" value="1"/>
</dbReference>
<dbReference type="STRING" id="1121877.FEAC_10380"/>
<dbReference type="GO" id="GO:0102208">
    <property type="term" value="F:2-polyprenyl-6-hydroxyphenol methylase activity"/>
    <property type="evidence" value="ECO:0007669"/>
    <property type="project" value="UniProtKB-EC"/>
</dbReference>
<proteinExistence type="predicted"/>